<name>M3DIT7_9ACTN</name>
<gene>
    <name evidence="2" type="ORF">SBD_1790</name>
</gene>
<evidence type="ECO:0000313" key="2">
    <source>
        <dbReference type="EMBL" id="EMF56707.1"/>
    </source>
</evidence>
<dbReference type="Proteomes" id="UP000030760">
    <property type="component" value="Unassembled WGS sequence"/>
</dbReference>
<evidence type="ECO:0000256" key="1">
    <source>
        <dbReference type="SAM" id="MobiDB-lite"/>
    </source>
</evidence>
<sequence length="58" mass="5961">MTVPTKLLAEAERLGSDAQLKAPRLSLAATTAVAARPAGQVDGRRPAAPHRDLASTAL</sequence>
<proteinExistence type="predicted"/>
<dbReference type="AlphaFoldDB" id="M3DIT7"/>
<dbReference type="EMBL" id="KB405060">
    <property type="protein sequence ID" value="EMF56707.1"/>
    <property type="molecule type" value="Genomic_DNA"/>
</dbReference>
<organism evidence="2 3">
    <name type="scientific">Streptomyces bottropensis ATCC 25435</name>
    <dbReference type="NCBI Taxonomy" id="1054862"/>
    <lineage>
        <taxon>Bacteria</taxon>
        <taxon>Bacillati</taxon>
        <taxon>Actinomycetota</taxon>
        <taxon>Actinomycetes</taxon>
        <taxon>Kitasatosporales</taxon>
        <taxon>Streptomycetaceae</taxon>
        <taxon>Streptomyces</taxon>
    </lineage>
</organism>
<feature type="region of interest" description="Disordered" evidence="1">
    <location>
        <begin position="34"/>
        <end position="58"/>
    </location>
</feature>
<feature type="compositionally biased region" description="Basic and acidic residues" evidence="1">
    <location>
        <begin position="42"/>
        <end position="58"/>
    </location>
</feature>
<protein>
    <submittedName>
        <fullName evidence="2">Uncharacterized protein</fullName>
    </submittedName>
</protein>
<reference evidence="3" key="1">
    <citation type="journal article" date="2013" name="Genome Announc.">
        <title>Draft Genome Sequence of Streptomyces bottropensis ATCC 25435, a Bottromycin-Producing Actinomycete.</title>
        <authorList>
            <person name="Zhang H."/>
            <person name="Zhou W."/>
            <person name="Zhuang Y."/>
            <person name="Liang X."/>
            <person name="Liu T."/>
        </authorList>
    </citation>
    <scope>NUCLEOTIDE SEQUENCE [LARGE SCALE GENOMIC DNA]</scope>
    <source>
        <strain evidence="3">ATCC 25435</strain>
    </source>
</reference>
<evidence type="ECO:0000313" key="3">
    <source>
        <dbReference type="Proteomes" id="UP000030760"/>
    </source>
</evidence>
<accession>M3DIT7</accession>